<sequence length="130" mass="15007">MQNDFINSMKTISVKKDTINRIINQFDSLGVLPLDTAKITQQQIKLIPIYKIRDKVLPIEPFLNVNITPKKATFINELLIMAISICQINILYPQNNIEITNVCIVFKQSRVNLNGRQRIPSKMQKILKNQ</sequence>
<proteinExistence type="predicted"/>
<reference evidence="2" key="1">
    <citation type="journal article" date="2006" name="PLoS Biol.">
        <title>Macronuclear genome sequence of the ciliate Tetrahymena thermophila, a model eukaryote.</title>
        <authorList>
            <person name="Eisen J.A."/>
            <person name="Coyne R.S."/>
            <person name="Wu M."/>
            <person name="Wu D."/>
            <person name="Thiagarajan M."/>
            <person name="Wortman J.R."/>
            <person name="Badger J.H."/>
            <person name="Ren Q."/>
            <person name="Amedeo P."/>
            <person name="Jones K.M."/>
            <person name="Tallon L.J."/>
            <person name="Delcher A.L."/>
            <person name="Salzberg S.L."/>
            <person name="Silva J.C."/>
            <person name="Haas B.J."/>
            <person name="Majoros W.H."/>
            <person name="Farzad M."/>
            <person name="Carlton J.M."/>
            <person name="Smith R.K. Jr."/>
            <person name="Garg J."/>
            <person name="Pearlman R.E."/>
            <person name="Karrer K.M."/>
            <person name="Sun L."/>
            <person name="Manning G."/>
            <person name="Elde N.C."/>
            <person name="Turkewitz A.P."/>
            <person name="Asai D.J."/>
            <person name="Wilkes D.E."/>
            <person name="Wang Y."/>
            <person name="Cai H."/>
            <person name="Collins K."/>
            <person name="Stewart B.A."/>
            <person name="Lee S.R."/>
            <person name="Wilamowska K."/>
            <person name="Weinberg Z."/>
            <person name="Ruzzo W.L."/>
            <person name="Wloga D."/>
            <person name="Gaertig J."/>
            <person name="Frankel J."/>
            <person name="Tsao C.-C."/>
            <person name="Gorovsky M.A."/>
            <person name="Keeling P.J."/>
            <person name="Waller R.F."/>
            <person name="Patron N.J."/>
            <person name="Cherry J.M."/>
            <person name="Stover N.A."/>
            <person name="Krieger C.J."/>
            <person name="del Toro C."/>
            <person name="Ryder H.F."/>
            <person name="Williamson S.C."/>
            <person name="Barbeau R.A."/>
            <person name="Hamilton E.P."/>
            <person name="Orias E."/>
        </authorList>
    </citation>
    <scope>NUCLEOTIDE SEQUENCE [LARGE SCALE GENOMIC DNA]</scope>
    <source>
        <strain evidence="2">SB210</strain>
    </source>
</reference>
<evidence type="ECO:0000313" key="2">
    <source>
        <dbReference type="Proteomes" id="UP000009168"/>
    </source>
</evidence>
<dbReference type="RefSeq" id="XP_012650769.1">
    <property type="nucleotide sequence ID" value="XM_012795315.1"/>
</dbReference>
<dbReference type="GeneID" id="24440276"/>
<keyword evidence="2" id="KW-1185">Reference proteome</keyword>
<name>W7XLQ5_TETTS</name>
<dbReference type="InParanoid" id="W7XLQ5"/>
<gene>
    <name evidence="1" type="ORF">TTHERM_000699759</name>
</gene>
<dbReference type="EMBL" id="GG662861">
    <property type="protein sequence ID" value="EWS76699.1"/>
    <property type="molecule type" value="Genomic_DNA"/>
</dbReference>
<organism evidence="1 2">
    <name type="scientific">Tetrahymena thermophila (strain SB210)</name>
    <dbReference type="NCBI Taxonomy" id="312017"/>
    <lineage>
        <taxon>Eukaryota</taxon>
        <taxon>Sar</taxon>
        <taxon>Alveolata</taxon>
        <taxon>Ciliophora</taxon>
        <taxon>Intramacronucleata</taxon>
        <taxon>Oligohymenophorea</taxon>
        <taxon>Hymenostomatida</taxon>
        <taxon>Tetrahymenina</taxon>
        <taxon>Tetrahymenidae</taxon>
        <taxon>Tetrahymena</taxon>
    </lineage>
</organism>
<protein>
    <submittedName>
        <fullName evidence="1">Uncharacterized protein</fullName>
    </submittedName>
</protein>
<evidence type="ECO:0000313" key="1">
    <source>
        <dbReference type="EMBL" id="EWS76699.1"/>
    </source>
</evidence>
<dbReference type="AlphaFoldDB" id="W7XLQ5"/>
<dbReference type="Proteomes" id="UP000009168">
    <property type="component" value="Unassembled WGS sequence"/>
</dbReference>
<accession>W7XLQ5</accession>
<dbReference type="KEGG" id="tet:TTHERM_000699759"/>